<dbReference type="PANTHER" id="PTHR36923">
    <property type="entry name" value="FERREDOXIN"/>
    <property type="match status" value="1"/>
</dbReference>
<keyword evidence="6" id="KW-0411">Iron-sulfur</keyword>
<dbReference type="RefSeq" id="WP_224862689.1">
    <property type="nucleotide sequence ID" value="NZ_JAYJJT010000021.1"/>
</dbReference>
<dbReference type="EMBL" id="JAYJJT010000021">
    <property type="protein sequence ID" value="MEB3051455.1"/>
    <property type="molecule type" value="Genomic_DNA"/>
</dbReference>
<evidence type="ECO:0000256" key="6">
    <source>
        <dbReference type="ARBA" id="ARBA00023014"/>
    </source>
</evidence>
<dbReference type="InterPro" id="IPR051269">
    <property type="entry name" value="Fe-S_cluster_ET"/>
</dbReference>
<dbReference type="Proteomes" id="UP001299046">
    <property type="component" value="Unassembled WGS sequence"/>
</dbReference>
<dbReference type="PANTHER" id="PTHR36923:SF3">
    <property type="entry name" value="FERREDOXIN"/>
    <property type="match status" value="1"/>
</dbReference>
<comment type="caution">
    <text evidence="8">The sequence shown here is derived from an EMBL/GenBank/DDBJ whole genome shotgun (WGS) entry which is preliminary data.</text>
</comment>
<keyword evidence="2" id="KW-0813">Transport</keyword>
<name>A0ABU5YN27_9MYCO</name>
<sequence>MRVRLDRTLCDGFGYCAKHAPKYFSLDDWGYASMTGDGRVDPGDEDDVMRALMDCPIHAIIEITEEGDDI</sequence>
<evidence type="ECO:0000313" key="8">
    <source>
        <dbReference type="EMBL" id="MEB3051455.1"/>
    </source>
</evidence>
<evidence type="ECO:0000256" key="7">
    <source>
        <dbReference type="ARBA" id="ARBA00023291"/>
    </source>
</evidence>
<evidence type="ECO:0000256" key="5">
    <source>
        <dbReference type="ARBA" id="ARBA00023004"/>
    </source>
</evidence>
<comment type="cofactor">
    <cofactor evidence="1">
        <name>[3Fe-4S] cluster</name>
        <dbReference type="ChEBI" id="CHEBI:21137"/>
    </cofactor>
</comment>
<keyword evidence="7" id="KW-0003">3Fe-4S</keyword>
<evidence type="ECO:0000256" key="1">
    <source>
        <dbReference type="ARBA" id="ARBA00001927"/>
    </source>
</evidence>
<keyword evidence="5" id="KW-0408">Iron</keyword>
<keyword evidence="3" id="KW-0479">Metal-binding</keyword>
<reference evidence="8 9" key="1">
    <citation type="submission" date="2023-12" db="EMBL/GenBank/DDBJ databases">
        <title>Description of new species of Mycobacterium terrae complex isolated from sewage at the Sao Paulo Zoological Park Foundation in Brazil.</title>
        <authorList>
            <person name="Romagnoli C.L."/>
            <person name="Conceicao E.C."/>
            <person name="Machado E."/>
            <person name="Barreto L.B.P.F."/>
            <person name="Sharma A."/>
            <person name="Silva N.M."/>
            <person name="Marques L.E."/>
            <person name="Juliana M.A."/>
            <person name="Lourenco M.C.S."/>
            <person name="Digiampietri L.A."/>
            <person name="Suffys P.N."/>
            <person name="Viana-Niero C."/>
        </authorList>
    </citation>
    <scope>NUCLEOTIDE SEQUENCE [LARGE SCALE GENOMIC DNA]</scope>
    <source>
        <strain evidence="8 9">MYC123</strain>
    </source>
</reference>
<dbReference type="SUPFAM" id="SSF54862">
    <property type="entry name" value="4Fe-4S ferredoxins"/>
    <property type="match status" value="1"/>
</dbReference>
<accession>A0ABU5YN27</accession>
<keyword evidence="4" id="KW-0249">Electron transport</keyword>
<keyword evidence="9" id="KW-1185">Reference proteome</keyword>
<evidence type="ECO:0000256" key="2">
    <source>
        <dbReference type="ARBA" id="ARBA00022448"/>
    </source>
</evidence>
<dbReference type="Gene3D" id="3.30.70.20">
    <property type="match status" value="1"/>
</dbReference>
<evidence type="ECO:0000313" key="9">
    <source>
        <dbReference type="Proteomes" id="UP001299046"/>
    </source>
</evidence>
<gene>
    <name evidence="8" type="ORF">KV112_17205</name>
</gene>
<proteinExistence type="predicted"/>
<evidence type="ECO:0000256" key="3">
    <source>
        <dbReference type="ARBA" id="ARBA00022723"/>
    </source>
</evidence>
<evidence type="ECO:0000256" key="4">
    <source>
        <dbReference type="ARBA" id="ARBA00022982"/>
    </source>
</evidence>
<dbReference type="Pfam" id="PF13459">
    <property type="entry name" value="Fer4_15"/>
    <property type="match status" value="1"/>
</dbReference>
<organism evidence="8 9">
    <name type="scientific">[Mycobacterium] zoologicum</name>
    <dbReference type="NCBI Taxonomy" id="2872311"/>
    <lineage>
        <taxon>Bacteria</taxon>
        <taxon>Bacillati</taxon>
        <taxon>Actinomycetota</taxon>
        <taxon>Actinomycetes</taxon>
        <taxon>Mycobacteriales</taxon>
        <taxon>Mycobacteriaceae</taxon>
        <taxon>Mycolicibacter</taxon>
    </lineage>
</organism>
<protein>
    <submittedName>
        <fullName evidence="8">Ferredoxin</fullName>
    </submittedName>
</protein>